<name>A0A917CPC7_9BACL</name>
<dbReference type="AlphaFoldDB" id="A0A917CPC7"/>
<evidence type="ECO:0008006" key="4">
    <source>
        <dbReference type="Google" id="ProtNLM"/>
    </source>
</evidence>
<reference evidence="2" key="2">
    <citation type="submission" date="2020-09" db="EMBL/GenBank/DDBJ databases">
        <authorList>
            <person name="Sun Q."/>
            <person name="Zhou Y."/>
        </authorList>
    </citation>
    <scope>NUCLEOTIDE SEQUENCE</scope>
    <source>
        <strain evidence="2">CGMCC 1.16134</strain>
    </source>
</reference>
<evidence type="ECO:0000313" key="2">
    <source>
        <dbReference type="EMBL" id="GGF94720.1"/>
    </source>
</evidence>
<comment type="caution">
    <text evidence="2">The sequence shown here is derived from an EMBL/GenBank/DDBJ whole genome shotgun (WGS) entry which is preliminary data.</text>
</comment>
<sequence>MLNYEYSILRGVSVRMKKMTAGFIAGALLMVSAQALGSSSSLVGKKIQAEYTLTVYGKKLADSAIVIDGKSYAPVRAIGELAGYNVSVAGRNISLNEKSTVSPGKSADKGGNAVIAPVPVFTPESGSTVTRTKINAIDNKIDTVVDSILTTSSALKADPDNTDLKSKLNQYKEEYAELLEQKEAELEK</sequence>
<evidence type="ECO:0000313" key="3">
    <source>
        <dbReference type="Proteomes" id="UP000637643"/>
    </source>
</evidence>
<organism evidence="2 3">
    <name type="scientific">Paenibacillus albidus</name>
    <dbReference type="NCBI Taxonomy" id="2041023"/>
    <lineage>
        <taxon>Bacteria</taxon>
        <taxon>Bacillati</taxon>
        <taxon>Bacillota</taxon>
        <taxon>Bacilli</taxon>
        <taxon>Bacillales</taxon>
        <taxon>Paenibacillaceae</taxon>
        <taxon>Paenibacillus</taxon>
    </lineage>
</organism>
<dbReference type="Proteomes" id="UP000637643">
    <property type="component" value="Unassembled WGS sequence"/>
</dbReference>
<gene>
    <name evidence="2" type="ORF">GCM10010912_44610</name>
</gene>
<protein>
    <recommendedName>
        <fullName evidence="4">Copper amine oxidase-like N-terminal domain-containing protein</fullName>
    </recommendedName>
</protein>
<feature type="coiled-coil region" evidence="1">
    <location>
        <begin position="161"/>
        <end position="188"/>
    </location>
</feature>
<keyword evidence="3" id="KW-1185">Reference proteome</keyword>
<accession>A0A917CPC7</accession>
<reference evidence="2" key="1">
    <citation type="journal article" date="2014" name="Int. J. Syst. Evol. Microbiol.">
        <title>Complete genome sequence of Corynebacterium casei LMG S-19264T (=DSM 44701T), isolated from a smear-ripened cheese.</title>
        <authorList>
            <consortium name="US DOE Joint Genome Institute (JGI-PGF)"/>
            <person name="Walter F."/>
            <person name="Albersmeier A."/>
            <person name="Kalinowski J."/>
            <person name="Ruckert C."/>
        </authorList>
    </citation>
    <scope>NUCLEOTIDE SEQUENCE</scope>
    <source>
        <strain evidence="2">CGMCC 1.16134</strain>
    </source>
</reference>
<evidence type="ECO:0000256" key="1">
    <source>
        <dbReference type="SAM" id="Coils"/>
    </source>
</evidence>
<proteinExistence type="predicted"/>
<keyword evidence="1" id="KW-0175">Coiled coil</keyword>
<dbReference type="EMBL" id="BMKR01000022">
    <property type="protein sequence ID" value="GGF94720.1"/>
    <property type="molecule type" value="Genomic_DNA"/>
</dbReference>